<sequence length="129" mass="14362">MRYMVLLYNCDWSPEGSAEYAAKRDAVLDYVAMLRERGVFRGADPLQGAHAATTVRVRDGERLVTDGPFAESHEWLAGYFLLECRDLDEALELAAACPMASDAGVEVRPVRAVPGWYDPADRLREVLAE</sequence>
<dbReference type="PANTHER" id="PTHR35174:SF3">
    <property type="entry name" value="BLL7171 PROTEIN"/>
    <property type="match status" value="1"/>
</dbReference>
<evidence type="ECO:0000259" key="2">
    <source>
        <dbReference type="Pfam" id="PF03795"/>
    </source>
</evidence>
<feature type="domain" description="YCII-related" evidence="2">
    <location>
        <begin position="1"/>
        <end position="111"/>
    </location>
</feature>
<protein>
    <recommendedName>
        <fullName evidence="2">YCII-related domain-containing protein</fullName>
    </recommendedName>
</protein>
<dbReference type="AlphaFoldDB" id="A0A2T0LTI9"/>
<dbReference type="InterPro" id="IPR011008">
    <property type="entry name" value="Dimeric_a/b-barrel"/>
</dbReference>
<comment type="caution">
    <text evidence="3">The sequence shown here is derived from an EMBL/GenBank/DDBJ whole genome shotgun (WGS) entry which is preliminary data.</text>
</comment>
<evidence type="ECO:0000313" key="4">
    <source>
        <dbReference type="Proteomes" id="UP000238362"/>
    </source>
</evidence>
<evidence type="ECO:0000256" key="1">
    <source>
        <dbReference type="ARBA" id="ARBA00007689"/>
    </source>
</evidence>
<dbReference type="PANTHER" id="PTHR35174">
    <property type="entry name" value="BLL7171 PROTEIN-RELATED"/>
    <property type="match status" value="1"/>
</dbReference>
<comment type="similarity">
    <text evidence="1">Belongs to the YciI family.</text>
</comment>
<reference evidence="3 4" key="1">
    <citation type="submission" date="2018-03" db="EMBL/GenBank/DDBJ databases">
        <title>Genomic Encyclopedia of Type Strains, Phase III (KMG-III): the genomes of soil and plant-associated and newly described type strains.</title>
        <authorList>
            <person name="Whitman W."/>
        </authorList>
    </citation>
    <scope>NUCLEOTIDE SEQUENCE [LARGE SCALE GENOMIC DNA]</scope>
    <source>
        <strain evidence="3 4">CGMCC 4.7125</strain>
    </source>
</reference>
<gene>
    <name evidence="3" type="ORF">B0I33_106147</name>
</gene>
<dbReference type="InterPro" id="IPR005545">
    <property type="entry name" value="YCII"/>
</dbReference>
<organism evidence="3 4">
    <name type="scientific">Prauserella shujinwangii</name>
    <dbReference type="NCBI Taxonomy" id="1453103"/>
    <lineage>
        <taxon>Bacteria</taxon>
        <taxon>Bacillati</taxon>
        <taxon>Actinomycetota</taxon>
        <taxon>Actinomycetes</taxon>
        <taxon>Pseudonocardiales</taxon>
        <taxon>Pseudonocardiaceae</taxon>
        <taxon>Prauserella</taxon>
    </lineage>
</organism>
<evidence type="ECO:0000313" key="3">
    <source>
        <dbReference type="EMBL" id="PRX47050.1"/>
    </source>
</evidence>
<name>A0A2T0LTI9_9PSEU</name>
<dbReference type="Gene3D" id="3.30.70.1060">
    <property type="entry name" value="Dimeric alpha+beta barrel"/>
    <property type="match status" value="1"/>
</dbReference>
<keyword evidence="4" id="KW-1185">Reference proteome</keyword>
<dbReference type="SUPFAM" id="SSF54909">
    <property type="entry name" value="Dimeric alpha+beta barrel"/>
    <property type="match status" value="1"/>
</dbReference>
<dbReference type="Pfam" id="PF03795">
    <property type="entry name" value="YCII"/>
    <property type="match status" value="1"/>
</dbReference>
<dbReference type="EMBL" id="PVNH01000006">
    <property type="protein sequence ID" value="PRX47050.1"/>
    <property type="molecule type" value="Genomic_DNA"/>
</dbReference>
<dbReference type="Proteomes" id="UP000238362">
    <property type="component" value="Unassembled WGS sequence"/>
</dbReference>
<proteinExistence type="inferred from homology"/>
<accession>A0A2T0LTI9</accession>